<dbReference type="PANTHER" id="PTHR30569">
    <property type="entry name" value="CYTOSINE TRANSPORTER CODB"/>
    <property type="match status" value="1"/>
</dbReference>
<dbReference type="Pfam" id="PF02133">
    <property type="entry name" value="Transp_cyt_pur"/>
    <property type="match status" value="1"/>
</dbReference>
<dbReference type="InterPro" id="IPR030191">
    <property type="entry name" value="CodB"/>
</dbReference>
<dbReference type="PATRIC" id="fig|132476.4.peg.187"/>
<dbReference type="EMBL" id="JZXC01000001">
    <property type="protein sequence ID" value="KKA09933.1"/>
    <property type="molecule type" value="Genomic_DNA"/>
</dbReference>
<protein>
    <recommendedName>
        <fullName evidence="9">Purine-cytosine permease-like protein</fullName>
    </recommendedName>
</protein>
<feature type="transmembrane region" description="Helical" evidence="6">
    <location>
        <begin position="339"/>
        <end position="359"/>
    </location>
</feature>
<comment type="subcellular location">
    <subcellularLocation>
        <location evidence="1">Membrane</location>
        <topology evidence="1">Multi-pass membrane protein</topology>
    </subcellularLocation>
</comment>
<evidence type="ECO:0000256" key="4">
    <source>
        <dbReference type="ARBA" id="ARBA00022989"/>
    </source>
</evidence>
<dbReference type="AlphaFoldDB" id="A0A0F4XX40"/>
<feature type="transmembrane region" description="Helical" evidence="6">
    <location>
        <begin position="109"/>
        <end position="130"/>
    </location>
</feature>
<organism evidence="7 8">
    <name type="scientific">Pseudomonas kilonensis</name>
    <dbReference type="NCBI Taxonomy" id="132476"/>
    <lineage>
        <taxon>Bacteria</taxon>
        <taxon>Pseudomonadati</taxon>
        <taxon>Pseudomonadota</taxon>
        <taxon>Gammaproteobacteria</taxon>
        <taxon>Pseudomonadales</taxon>
        <taxon>Pseudomonadaceae</taxon>
        <taxon>Pseudomonas</taxon>
    </lineage>
</organism>
<dbReference type="PANTHER" id="PTHR30569:SF0">
    <property type="entry name" value="CYTOSINE PERMEASE"/>
    <property type="match status" value="1"/>
</dbReference>
<evidence type="ECO:0000313" key="7">
    <source>
        <dbReference type="EMBL" id="KKA09933.1"/>
    </source>
</evidence>
<accession>A0A0F4XX40</accession>
<feature type="transmembrane region" description="Helical" evidence="6">
    <location>
        <begin position="178"/>
        <end position="196"/>
    </location>
</feature>
<evidence type="ECO:0000256" key="5">
    <source>
        <dbReference type="ARBA" id="ARBA00023136"/>
    </source>
</evidence>
<feature type="transmembrane region" description="Helical" evidence="6">
    <location>
        <begin position="365"/>
        <end position="385"/>
    </location>
</feature>
<name>A0A0F4XX40_9PSED</name>
<dbReference type="GO" id="GO:0005886">
    <property type="term" value="C:plasma membrane"/>
    <property type="evidence" value="ECO:0007669"/>
    <property type="project" value="TreeGrafter"/>
</dbReference>
<feature type="transmembrane region" description="Helical" evidence="6">
    <location>
        <begin position="315"/>
        <end position="332"/>
    </location>
</feature>
<feature type="transmembrane region" description="Helical" evidence="6">
    <location>
        <begin position="40"/>
        <end position="58"/>
    </location>
</feature>
<keyword evidence="5 6" id="KW-0472">Membrane</keyword>
<dbReference type="InterPro" id="IPR001248">
    <property type="entry name" value="Pur-cyt_permease"/>
</dbReference>
<evidence type="ECO:0000256" key="2">
    <source>
        <dbReference type="ARBA" id="ARBA00008974"/>
    </source>
</evidence>
<proteinExistence type="inferred from homology"/>
<keyword evidence="4 6" id="KW-1133">Transmembrane helix</keyword>
<sequence length="531" mass="58120">MSELQPLNITYADDPRVLAEQSAEDYSKHVVPLSARTNRWSLAMASWSVLSAMFYLYISVAVAQAVGSKSAIIGVTLSALFYGGINYVISQRSIKNGLTVALLSRGIFGGAGAIISSLLFAVTATYYAVFEGSIIAVAFHQYFSPESDIRWWYLLVVLYALPLVMGSVQVWLDKLNGALLPLYIIGLILVIVMAGNKYGFSTAFLSIPASTDPVIPGWMWAFIVYMGICVNMMVTAEFSRFGKPSDAKFHGLITFGPVFYLALFVVNGLAGVFIMNTVFPELQASERGVAEAILNAAGFLGLIFILISQTRINTANYYVASLNFAGFAARGLHLNWPRWVWVLFVGCCVYLLMLTNVFSYLLKALAWQGVAVTSWVAILMTHYVLNRDVKYGLEFRPGRVKAIMPGAWAMIISTVVGIAIVEAGTKGSWYVETAPILISGLAAFSYWSILKFVDGGLISRTADPRDDVADVWRTHIECHVCNRSYSAIEMDRDPSAEQQAICAGCAEGNYVFLQSARREGSCMLASAVQAK</sequence>
<dbReference type="GO" id="GO:0015209">
    <property type="term" value="F:cytosine transmembrane transporter activity"/>
    <property type="evidence" value="ECO:0007669"/>
    <property type="project" value="InterPro"/>
</dbReference>
<dbReference type="Gene3D" id="1.10.4160.10">
    <property type="entry name" value="Hydantoin permease"/>
    <property type="match status" value="1"/>
</dbReference>
<feature type="transmembrane region" description="Helical" evidence="6">
    <location>
        <begin position="151"/>
        <end position="172"/>
    </location>
</feature>
<evidence type="ECO:0000313" key="8">
    <source>
        <dbReference type="Proteomes" id="UP000033662"/>
    </source>
</evidence>
<feature type="transmembrane region" description="Helical" evidence="6">
    <location>
        <begin position="217"/>
        <end position="238"/>
    </location>
</feature>
<evidence type="ECO:0000256" key="1">
    <source>
        <dbReference type="ARBA" id="ARBA00004141"/>
    </source>
</evidence>
<keyword evidence="3 6" id="KW-0812">Transmembrane</keyword>
<feature type="transmembrane region" description="Helical" evidence="6">
    <location>
        <begin position="292"/>
        <end position="309"/>
    </location>
</feature>
<reference evidence="7 8" key="1">
    <citation type="submission" date="2015-03" db="EMBL/GenBank/DDBJ databases">
        <title>Pseudomonas fluorescens 1855-344 Genome sequencing and assembly.</title>
        <authorList>
            <person name="Eng W.W.H."/>
            <person name="Gan H.M."/>
            <person name="Savka M.A."/>
        </authorList>
    </citation>
    <scope>NUCLEOTIDE SEQUENCE [LARGE SCALE GENOMIC DNA]</scope>
    <source>
        <strain evidence="7 8">1855-344</strain>
    </source>
</reference>
<feature type="transmembrane region" description="Helical" evidence="6">
    <location>
        <begin position="70"/>
        <end position="89"/>
    </location>
</feature>
<comment type="similarity">
    <text evidence="2">Belongs to the purine-cytosine permease (2.A.39) family.</text>
</comment>
<evidence type="ECO:0000256" key="3">
    <source>
        <dbReference type="ARBA" id="ARBA00022692"/>
    </source>
</evidence>
<dbReference type="OrthoDB" id="9056232at2"/>
<evidence type="ECO:0000256" key="6">
    <source>
        <dbReference type="SAM" id="Phobius"/>
    </source>
</evidence>
<dbReference type="Proteomes" id="UP000033662">
    <property type="component" value="Unassembled WGS sequence"/>
</dbReference>
<comment type="caution">
    <text evidence="7">The sequence shown here is derived from an EMBL/GenBank/DDBJ whole genome shotgun (WGS) entry which is preliminary data.</text>
</comment>
<evidence type="ECO:0008006" key="9">
    <source>
        <dbReference type="Google" id="ProtNLM"/>
    </source>
</evidence>
<gene>
    <name evidence="7" type="ORF">VP02_00855</name>
</gene>
<feature type="transmembrane region" description="Helical" evidence="6">
    <location>
        <begin position="406"/>
        <end position="423"/>
    </location>
</feature>
<feature type="transmembrane region" description="Helical" evidence="6">
    <location>
        <begin position="258"/>
        <end position="280"/>
    </location>
</feature>
<feature type="transmembrane region" description="Helical" evidence="6">
    <location>
        <begin position="429"/>
        <end position="450"/>
    </location>
</feature>